<evidence type="ECO:0000313" key="1">
    <source>
        <dbReference type="EMBL" id="MCD2195401.1"/>
    </source>
</evidence>
<accession>A0ABS8PDC1</accession>
<dbReference type="RefSeq" id="WP_230736489.1">
    <property type="nucleotide sequence ID" value="NZ_JAJNDB010000004.1"/>
</dbReference>
<dbReference type="Proteomes" id="UP001199469">
    <property type="component" value="Unassembled WGS sequence"/>
</dbReference>
<name>A0ABS8PDC1_9PSEU</name>
<keyword evidence="2" id="KW-1185">Reference proteome</keyword>
<reference evidence="1 2" key="1">
    <citation type="submission" date="2021-11" db="EMBL/GenBank/DDBJ databases">
        <title>Draft genome sequence of Actinomycetospora sp. SF1 isolated from the rhizosphere soil.</title>
        <authorList>
            <person name="Duangmal K."/>
            <person name="Chantavorakit T."/>
        </authorList>
    </citation>
    <scope>NUCLEOTIDE SEQUENCE [LARGE SCALE GENOMIC DNA]</scope>
    <source>
        <strain evidence="1 2">TBRC 5722</strain>
    </source>
</reference>
<dbReference type="EMBL" id="JAJNDB010000004">
    <property type="protein sequence ID" value="MCD2195401.1"/>
    <property type="molecule type" value="Genomic_DNA"/>
</dbReference>
<evidence type="ECO:0000313" key="2">
    <source>
        <dbReference type="Proteomes" id="UP001199469"/>
    </source>
</evidence>
<evidence type="ECO:0008006" key="3">
    <source>
        <dbReference type="Google" id="ProtNLM"/>
    </source>
</evidence>
<dbReference type="SUPFAM" id="SSF55154">
    <property type="entry name" value="CYTH-like phosphatases"/>
    <property type="match status" value="1"/>
</dbReference>
<protein>
    <recommendedName>
        <fullName evidence="3">CYTH domain-containing protein</fullName>
    </recommendedName>
</protein>
<organism evidence="1 2">
    <name type="scientific">Actinomycetospora endophytica</name>
    <dbReference type="NCBI Taxonomy" id="2291215"/>
    <lineage>
        <taxon>Bacteria</taxon>
        <taxon>Bacillati</taxon>
        <taxon>Actinomycetota</taxon>
        <taxon>Actinomycetes</taxon>
        <taxon>Pseudonocardiales</taxon>
        <taxon>Pseudonocardiaceae</taxon>
        <taxon>Actinomycetospora</taxon>
    </lineage>
</organism>
<sequence>MGRRSEQARVFPSPRSDDWQRIVDEGVDSVEVKILLGPAADAAAAALTGRTTSRWRLRRVYLLDTPDLDFARSGVEMRLRRRARGRHDLTVRARRRHGGARRPQPPGARVEFDVLPGAVWHTVELRRDVDASLAEAVAAGSAFPRELLTGEQEEWMRAAAGSLPAAALATSLVVHGPLRVSRVGVPDSRFRAGRAHLEHCRYPSGRELVEFSTRCPPESAGRVAEEVTRFLASQGVAPSRSHATKTAIWLDELTRCAASDDDALPTPRPGS</sequence>
<gene>
    <name evidence="1" type="ORF">LQ327_18690</name>
</gene>
<dbReference type="InterPro" id="IPR033469">
    <property type="entry name" value="CYTH-like_dom_sf"/>
</dbReference>
<comment type="caution">
    <text evidence="1">The sequence shown here is derived from an EMBL/GenBank/DDBJ whole genome shotgun (WGS) entry which is preliminary data.</text>
</comment>
<proteinExistence type="predicted"/>